<sequence>MKKAKAKDNVKANAKAKVTYAPFEVADYLDSEEAIAEYLSLAVRDENPGVLLKALGDVAKARGMAEVAKASGLGRESLYKTLAPGAKPRFETIATILRALNVGFSVESRVRVRAKNARRVKAA</sequence>
<dbReference type="InterPro" id="IPR014057">
    <property type="entry name" value="HI1420"/>
</dbReference>
<evidence type="ECO:0000313" key="1">
    <source>
        <dbReference type="EMBL" id="QWG24371.1"/>
    </source>
</evidence>
<dbReference type="GO" id="GO:0003677">
    <property type="term" value="F:DNA binding"/>
    <property type="evidence" value="ECO:0007669"/>
    <property type="project" value="InterPro"/>
</dbReference>
<protein>
    <submittedName>
        <fullName evidence="1">Addiction module antidote protein</fullName>
    </submittedName>
</protein>
<gene>
    <name evidence="1" type="ORF">KMZ93_05520</name>
</gene>
<reference evidence="1 2" key="1">
    <citation type="submission" date="2021-06" db="EMBL/GenBank/DDBJ databases">
        <title>Bradyrhizobium sp. S2-11-4 Genome sequencing.</title>
        <authorList>
            <person name="Jin L."/>
        </authorList>
    </citation>
    <scope>NUCLEOTIDE SEQUENCE [LARGE SCALE GENOMIC DNA]</scope>
    <source>
        <strain evidence="1 2">S2-11-4</strain>
    </source>
</reference>
<dbReference type="InterPro" id="IPR010982">
    <property type="entry name" value="Lambda_DNA-bd_dom_sf"/>
</dbReference>
<keyword evidence="2" id="KW-1185">Reference proteome</keyword>
<dbReference type="SUPFAM" id="SSF47413">
    <property type="entry name" value="lambda repressor-like DNA-binding domains"/>
    <property type="match status" value="1"/>
</dbReference>
<dbReference type="PANTHER" id="PTHR40275">
    <property type="entry name" value="SSL7038 PROTEIN"/>
    <property type="match status" value="1"/>
</dbReference>
<evidence type="ECO:0000313" key="2">
    <source>
        <dbReference type="Proteomes" id="UP000676951"/>
    </source>
</evidence>
<dbReference type="EMBL" id="CP076136">
    <property type="protein sequence ID" value="QWG24371.1"/>
    <property type="molecule type" value="Genomic_DNA"/>
</dbReference>
<dbReference type="Proteomes" id="UP000676951">
    <property type="component" value="Chromosome"/>
</dbReference>
<accession>A0A975P0X2</accession>
<organism evidence="1 2">
    <name type="scientific">Bradyrhizobium sediminis</name>
    <dbReference type="NCBI Taxonomy" id="2840469"/>
    <lineage>
        <taxon>Bacteria</taxon>
        <taxon>Pseudomonadati</taxon>
        <taxon>Pseudomonadota</taxon>
        <taxon>Alphaproteobacteria</taxon>
        <taxon>Hyphomicrobiales</taxon>
        <taxon>Nitrobacteraceae</taxon>
        <taxon>Bradyrhizobium</taxon>
    </lineage>
</organism>
<name>A0A975P0X2_9BRAD</name>
<dbReference type="RefSeq" id="WP_215605116.1">
    <property type="nucleotide sequence ID" value="NZ_CP076136.1"/>
</dbReference>
<dbReference type="PANTHER" id="PTHR40275:SF1">
    <property type="entry name" value="SSL7038 PROTEIN"/>
    <property type="match status" value="1"/>
</dbReference>
<proteinExistence type="predicted"/>
<dbReference type="NCBIfam" id="TIGR02684">
    <property type="entry name" value="dnstrm_HI1420"/>
    <property type="match status" value="1"/>
</dbReference>
<dbReference type="Pfam" id="PF21716">
    <property type="entry name" value="dnstrm_HI1420"/>
    <property type="match status" value="1"/>
</dbReference>
<dbReference type="AlphaFoldDB" id="A0A975P0X2"/>